<dbReference type="GO" id="GO:0016787">
    <property type="term" value="F:hydrolase activity"/>
    <property type="evidence" value="ECO:0007669"/>
    <property type="project" value="UniProtKB-KW"/>
</dbReference>
<dbReference type="InterPro" id="IPR036866">
    <property type="entry name" value="RibonucZ/Hydroxyglut_hydro"/>
</dbReference>
<reference evidence="3 4" key="1">
    <citation type="submission" date="2018-12" db="EMBL/GenBank/DDBJ databases">
        <authorList>
            <person name="Yu L."/>
        </authorList>
    </citation>
    <scope>NUCLEOTIDE SEQUENCE [LARGE SCALE GENOMIC DNA]</scope>
    <source>
        <strain evidence="3 4">S5H2222</strain>
    </source>
</reference>
<dbReference type="PROSITE" id="PS51257">
    <property type="entry name" value="PROKAR_LIPOPROTEIN"/>
    <property type="match status" value="1"/>
</dbReference>
<feature type="domain" description="LTD" evidence="2">
    <location>
        <begin position="293"/>
        <end position="401"/>
    </location>
</feature>
<organism evidence="3 4">
    <name type="scientific">Lysinibacillus telephonicus</name>
    <dbReference type="NCBI Taxonomy" id="1714840"/>
    <lineage>
        <taxon>Bacteria</taxon>
        <taxon>Bacillati</taxon>
        <taxon>Bacillota</taxon>
        <taxon>Bacilli</taxon>
        <taxon>Bacillales</taxon>
        <taxon>Bacillaceae</taxon>
        <taxon>Lysinibacillus</taxon>
    </lineage>
</organism>
<feature type="signal peptide" evidence="1">
    <location>
        <begin position="1"/>
        <end position="19"/>
    </location>
</feature>
<keyword evidence="1" id="KW-0732">Signal</keyword>
<dbReference type="InterPro" id="IPR001279">
    <property type="entry name" value="Metallo-B-lactamas"/>
</dbReference>
<evidence type="ECO:0000259" key="2">
    <source>
        <dbReference type="PROSITE" id="PS51841"/>
    </source>
</evidence>
<protein>
    <submittedName>
        <fullName evidence="3">MBL fold metallo-hydrolase</fullName>
    </submittedName>
</protein>
<gene>
    <name evidence="3" type="ORF">EKG35_05480</name>
</gene>
<dbReference type="SUPFAM" id="SSF56281">
    <property type="entry name" value="Metallo-hydrolase/oxidoreductase"/>
    <property type="match status" value="1"/>
</dbReference>
<sequence length="401" mass="43317">MKKIIILFLSILLAACSDGSSVEQTHSTANNISGKAMSVHFIDVGQGDSILIVGPNGKTMLVDGGTKSAGEDVVSYLSNQNIDHLDYVVATHPDADHIGGLISVLNSISINNFIDSGKPHTSATYEEMLYAIHNKNIPYIIPKIGDEIKLDEEVAIKVLHADEHASDNNEASIVLKAEYGEVSFLLMGDADIDMEKKLMAAQNVKATILKAGHHGSNTSSSLPFIQAVNPEAAILSYGQDNSYGHPHAEVINNLKKVNSKIYGTAESGTIVVKTNGNTYQVLADEWTGIGASNSIVQQNTNSTSEVVIDSKNVEDEIVAIKNNGTESVNLMDWQLVSVEGNQIFNFPNITLQPGDTIYITSGPEAKEGNGYIQWTRRQIWLNSGDEARLINPEGEIVSELQ</sequence>
<dbReference type="InterPro" id="IPR052159">
    <property type="entry name" value="Competence_DNA_uptake"/>
</dbReference>
<evidence type="ECO:0000256" key="1">
    <source>
        <dbReference type="SAM" id="SignalP"/>
    </source>
</evidence>
<dbReference type="SMART" id="SM00849">
    <property type="entry name" value="Lactamase_B"/>
    <property type="match status" value="1"/>
</dbReference>
<dbReference type="PANTHER" id="PTHR30619:SF7">
    <property type="entry name" value="BETA-LACTAMASE DOMAIN PROTEIN"/>
    <property type="match status" value="1"/>
</dbReference>
<dbReference type="RefSeq" id="WP_126293452.1">
    <property type="nucleotide sequence ID" value="NZ_JAXUAO010000177.1"/>
</dbReference>
<comment type="caution">
    <text evidence="3">The sequence shown here is derived from an EMBL/GenBank/DDBJ whole genome shotgun (WGS) entry which is preliminary data.</text>
</comment>
<dbReference type="Pfam" id="PF00753">
    <property type="entry name" value="Lactamase_B"/>
    <property type="match status" value="1"/>
</dbReference>
<dbReference type="EMBL" id="RXNR01000011">
    <property type="protein sequence ID" value="RTQ94469.1"/>
    <property type="molecule type" value="Genomic_DNA"/>
</dbReference>
<dbReference type="Pfam" id="PF00932">
    <property type="entry name" value="LTD"/>
    <property type="match status" value="1"/>
</dbReference>
<dbReference type="InterPro" id="IPR001322">
    <property type="entry name" value="Lamin_tail_dom"/>
</dbReference>
<proteinExistence type="predicted"/>
<dbReference type="PANTHER" id="PTHR30619">
    <property type="entry name" value="DNA INTERNALIZATION/COMPETENCE PROTEIN COMEC/REC2"/>
    <property type="match status" value="1"/>
</dbReference>
<evidence type="ECO:0000313" key="4">
    <source>
        <dbReference type="Proteomes" id="UP000276349"/>
    </source>
</evidence>
<dbReference type="Gene3D" id="2.60.40.1260">
    <property type="entry name" value="Lamin Tail domain"/>
    <property type="match status" value="1"/>
</dbReference>
<accession>A0A3S0HKD0</accession>
<dbReference type="AlphaFoldDB" id="A0A3S0HKD0"/>
<dbReference type="PROSITE" id="PS51841">
    <property type="entry name" value="LTD"/>
    <property type="match status" value="1"/>
</dbReference>
<dbReference type="InterPro" id="IPR035681">
    <property type="entry name" value="ComA-like_MBL"/>
</dbReference>
<dbReference type="Gene3D" id="3.60.15.10">
    <property type="entry name" value="Ribonuclease Z/Hydroxyacylglutathione hydrolase-like"/>
    <property type="match status" value="1"/>
</dbReference>
<keyword evidence="4" id="KW-1185">Reference proteome</keyword>
<keyword evidence="3" id="KW-0378">Hydrolase</keyword>
<dbReference type="CDD" id="cd07731">
    <property type="entry name" value="ComA-like_MBL-fold"/>
    <property type="match status" value="1"/>
</dbReference>
<dbReference type="Proteomes" id="UP000276349">
    <property type="component" value="Unassembled WGS sequence"/>
</dbReference>
<name>A0A3S0HKD0_9BACI</name>
<dbReference type="OrthoDB" id="9761531at2"/>
<evidence type="ECO:0000313" key="3">
    <source>
        <dbReference type="EMBL" id="RTQ94469.1"/>
    </source>
</evidence>
<feature type="chain" id="PRO_5039464248" evidence="1">
    <location>
        <begin position="20"/>
        <end position="401"/>
    </location>
</feature>
<dbReference type="InterPro" id="IPR036415">
    <property type="entry name" value="Lamin_tail_dom_sf"/>
</dbReference>
<dbReference type="SUPFAM" id="SSF74853">
    <property type="entry name" value="Lamin A/C globular tail domain"/>
    <property type="match status" value="1"/>
</dbReference>